<evidence type="ECO:0000313" key="3">
    <source>
        <dbReference type="EMBL" id="MCX2982720.1"/>
    </source>
</evidence>
<dbReference type="PANTHER" id="PTHR43855:SF1">
    <property type="entry name" value="THIOSULFATE SULFURTRANSFERASE"/>
    <property type="match status" value="1"/>
</dbReference>
<dbReference type="SMART" id="SM00450">
    <property type="entry name" value="RHOD"/>
    <property type="match status" value="2"/>
</dbReference>
<dbReference type="CDD" id="cd01448">
    <property type="entry name" value="TST_Repeat_1"/>
    <property type="match status" value="1"/>
</dbReference>
<accession>A0ABT3TK86</accession>
<dbReference type="CDD" id="cd01449">
    <property type="entry name" value="TST_Repeat_2"/>
    <property type="match status" value="1"/>
</dbReference>
<dbReference type="EMBL" id="SHNN01000004">
    <property type="protein sequence ID" value="MCX2982720.1"/>
    <property type="molecule type" value="Genomic_DNA"/>
</dbReference>
<name>A0ABT3TK86_9GAMM</name>
<dbReference type="PANTHER" id="PTHR43855">
    <property type="entry name" value="THIOSULFATE SULFURTRANSFERASE"/>
    <property type="match status" value="1"/>
</dbReference>
<evidence type="ECO:0000313" key="4">
    <source>
        <dbReference type="Proteomes" id="UP001143362"/>
    </source>
</evidence>
<dbReference type="SUPFAM" id="SSF52821">
    <property type="entry name" value="Rhodanese/Cell cycle control phosphatase"/>
    <property type="match status" value="2"/>
</dbReference>
<dbReference type="PROSITE" id="PS50206">
    <property type="entry name" value="RHODANESE_3"/>
    <property type="match status" value="2"/>
</dbReference>
<gene>
    <name evidence="3" type="ORF">EYC98_17800</name>
</gene>
<dbReference type="Gene3D" id="3.40.250.10">
    <property type="entry name" value="Rhodanese-like domain"/>
    <property type="match status" value="2"/>
</dbReference>
<dbReference type="PROSITE" id="PS00380">
    <property type="entry name" value="RHODANESE_1"/>
    <property type="match status" value="1"/>
</dbReference>
<dbReference type="InterPro" id="IPR001763">
    <property type="entry name" value="Rhodanese-like_dom"/>
</dbReference>
<dbReference type="InterPro" id="IPR051126">
    <property type="entry name" value="Thiosulfate_sulfurtransferase"/>
</dbReference>
<dbReference type="RefSeq" id="WP_279246751.1">
    <property type="nucleotide sequence ID" value="NZ_SHNN01000004.1"/>
</dbReference>
<dbReference type="Pfam" id="PF00581">
    <property type="entry name" value="Rhodanese"/>
    <property type="match status" value="2"/>
</dbReference>
<dbReference type="Proteomes" id="UP001143362">
    <property type="component" value="Unassembled WGS sequence"/>
</dbReference>
<reference evidence="3" key="1">
    <citation type="submission" date="2019-02" db="EMBL/GenBank/DDBJ databases">
        <authorList>
            <person name="Li S.-H."/>
        </authorList>
    </citation>
    <scope>NUCLEOTIDE SEQUENCE</scope>
    <source>
        <strain evidence="3">IMCC14734</strain>
    </source>
</reference>
<feature type="domain" description="Rhodanese" evidence="2">
    <location>
        <begin position="20"/>
        <end position="128"/>
    </location>
</feature>
<keyword evidence="4" id="KW-1185">Reference proteome</keyword>
<feature type="domain" description="Rhodanese" evidence="2">
    <location>
        <begin position="158"/>
        <end position="271"/>
    </location>
</feature>
<protein>
    <submittedName>
        <fullName evidence="3">Sulfurtransferase</fullName>
    </submittedName>
</protein>
<evidence type="ECO:0000256" key="1">
    <source>
        <dbReference type="ARBA" id="ARBA00022737"/>
    </source>
</evidence>
<dbReference type="InterPro" id="IPR001307">
    <property type="entry name" value="Thiosulphate_STrfase_CS"/>
</dbReference>
<proteinExistence type="predicted"/>
<sequence>MPQSALPLLLEVEQLASLIPNDRLLLIDVSGPDNYLNGHLPGALNLHPGYLQCGVAPAPGKMPDATQLAEVFSNLGLTPEHHVIAYDDEGGGWAGRLLWTLEAIGHTSYSYLNGGIHAWRDAGLETETTAQQANPREFTVTINRAPIAEIEDILPRLGSPEFAIWDARSAAEYNGERTGSMRAGHIPGAINIDWLELIDRSNATRLVNLEQLQARLNELGLSADKDIVTHCQSHHRSSLTWLVMRILGYPSVKGYHGSWGEWGNREDTPVES</sequence>
<organism evidence="3 4">
    <name type="scientific">Candidatus Litorirhabdus singularis</name>
    <dbReference type="NCBI Taxonomy" id="2518993"/>
    <lineage>
        <taxon>Bacteria</taxon>
        <taxon>Pseudomonadati</taxon>
        <taxon>Pseudomonadota</taxon>
        <taxon>Gammaproteobacteria</taxon>
        <taxon>Cellvibrionales</taxon>
        <taxon>Halieaceae</taxon>
        <taxon>Candidatus Litorirhabdus</taxon>
    </lineage>
</organism>
<evidence type="ECO:0000259" key="2">
    <source>
        <dbReference type="PROSITE" id="PS50206"/>
    </source>
</evidence>
<keyword evidence="1" id="KW-0677">Repeat</keyword>
<dbReference type="InterPro" id="IPR036873">
    <property type="entry name" value="Rhodanese-like_dom_sf"/>
</dbReference>
<comment type="caution">
    <text evidence="3">The sequence shown here is derived from an EMBL/GenBank/DDBJ whole genome shotgun (WGS) entry which is preliminary data.</text>
</comment>